<keyword evidence="6 8" id="KW-1133">Transmembrane helix</keyword>
<comment type="similarity">
    <text evidence="2 8">Belongs to the alanine or glycine:cation symporter (AGCS) (TC 2.A.25) family.</text>
</comment>
<dbReference type="PANTHER" id="PTHR30330">
    <property type="entry name" value="AGSS FAMILY TRANSPORTER, SODIUM-ALANINE"/>
    <property type="match status" value="1"/>
</dbReference>
<reference evidence="9 10" key="1">
    <citation type="submission" date="2024-05" db="EMBL/GenBank/DDBJ databases">
        <authorList>
            <person name="Duchaud E."/>
        </authorList>
    </citation>
    <scope>NUCLEOTIDE SEQUENCE [LARGE SCALE GENOMIC DNA]</scope>
    <source>
        <strain evidence="9">Ena-SAMPLE-TAB-13-05-2024-13:56:06:370-140302</strain>
    </source>
</reference>
<feature type="transmembrane region" description="Helical" evidence="8">
    <location>
        <begin position="141"/>
        <end position="159"/>
    </location>
</feature>
<comment type="caution">
    <text evidence="9">The sequence shown here is derived from an EMBL/GenBank/DDBJ whole genome shotgun (WGS) entry which is preliminary data.</text>
</comment>
<feature type="transmembrane region" description="Helical" evidence="8">
    <location>
        <begin position="410"/>
        <end position="429"/>
    </location>
</feature>
<dbReference type="NCBIfam" id="TIGR00835">
    <property type="entry name" value="agcS"/>
    <property type="match status" value="1"/>
</dbReference>
<feature type="transmembrane region" description="Helical" evidence="8">
    <location>
        <begin position="236"/>
        <end position="260"/>
    </location>
</feature>
<evidence type="ECO:0000313" key="9">
    <source>
        <dbReference type="EMBL" id="CAL2081188.1"/>
    </source>
</evidence>
<accession>A0ABP1EIJ4</accession>
<evidence type="ECO:0000256" key="4">
    <source>
        <dbReference type="ARBA" id="ARBA00022475"/>
    </source>
</evidence>
<evidence type="ECO:0000256" key="6">
    <source>
        <dbReference type="ARBA" id="ARBA00022989"/>
    </source>
</evidence>
<evidence type="ECO:0000256" key="7">
    <source>
        <dbReference type="ARBA" id="ARBA00023136"/>
    </source>
</evidence>
<evidence type="ECO:0000313" key="10">
    <source>
        <dbReference type="Proteomes" id="UP001497416"/>
    </source>
</evidence>
<comment type="subcellular location">
    <subcellularLocation>
        <location evidence="1 8">Cell membrane</location>
        <topology evidence="1 8">Multi-pass membrane protein</topology>
    </subcellularLocation>
</comment>
<evidence type="ECO:0000256" key="1">
    <source>
        <dbReference type="ARBA" id="ARBA00004651"/>
    </source>
</evidence>
<gene>
    <name evidence="9" type="ORF">T190607A01A_11155</name>
</gene>
<dbReference type="InterPro" id="IPR001463">
    <property type="entry name" value="Na/Ala_symport"/>
</dbReference>
<proteinExistence type="inferred from homology"/>
<keyword evidence="5 8" id="KW-0812">Transmembrane</keyword>
<protein>
    <submittedName>
        <fullName evidence="9">Alanine or glycine:cation symporter, AGCS family</fullName>
    </submittedName>
</protein>
<feature type="transmembrane region" description="Helical" evidence="8">
    <location>
        <begin position="88"/>
        <end position="113"/>
    </location>
</feature>
<sequence length="443" mass="47223">MFANTSTLEIIQLLLLIGGGCFLLIYSKIIPFRYVGHAINILRGKYDKHNSPGDLSHYEALSSAIAATVGMGNISGVAIAIATGGPGAIFWMWVSAFVGMATKFFTCTLSIMYRGKDEEGNVKGGPMYVITEGLGKKWKPLAVFFALAGLIGTLPAFQANQLTQTLVDVFQVNESNTRTAKLLLGISIAIITSLVIFGGIKRIGKVAGKLVPIMVVIYLITVASILLIKAGDIPQIFSLIFTDAFSGNAVMGGALGALIITGVKRAAFSNEAGIGTAPMMHGTAKTNEPIREGLVAMLGPAIDTLLVCTLTALAILASGIWKNFDGNGISLTLSSFDAVLPYGLGSVILTICVLIFAFSTLFTYSFYGYSCLSFLTSSKIGKYYNYVYIATIIIASITELKFVISIIDSGYALMAIPTVISTLILAPKVKRAAKDYFQRLKTE</sequence>
<dbReference type="PROSITE" id="PS00873">
    <property type="entry name" value="NA_ALANINE_SYMP"/>
    <property type="match status" value="1"/>
</dbReference>
<feature type="transmembrane region" description="Helical" evidence="8">
    <location>
        <begin position="6"/>
        <end position="26"/>
    </location>
</feature>
<feature type="transmembrane region" description="Helical" evidence="8">
    <location>
        <begin position="383"/>
        <end position="404"/>
    </location>
</feature>
<dbReference type="EMBL" id="CAXIXY010000003">
    <property type="protein sequence ID" value="CAL2081188.1"/>
    <property type="molecule type" value="Genomic_DNA"/>
</dbReference>
<keyword evidence="10" id="KW-1185">Reference proteome</keyword>
<dbReference type="Pfam" id="PF01235">
    <property type="entry name" value="Na_Ala_symp"/>
    <property type="match status" value="1"/>
</dbReference>
<organism evidence="9 10">
    <name type="scientific">Tenacibaculum platacis</name>
    <dbReference type="NCBI Taxonomy" id="3137852"/>
    <lineage>
        <taxon>Bacteria</taxon>
        <taxon>Pseudomonadati</taxon>
        <taxon>Bacteroidota</taxon>
        <taxon>Flavobacteriia</taxon>
        <taxon>Flavobacteriales</taxon>
        <taxon>Flavobacteriaceae</taxon>
        <taxon>Tenacibaculum</taxon>
    </lineage>
</organism>
<dbReference type="PRINTS" id="PR00175">
    <property type="entry name" value="NAALASMPORT"/>
</dbReference>
<evidence type="ECO:0000256" key="2">
    <source>
        <dbReference type="ARBA" id="ARBA00009261"/>
    </source>
</evidence>
<name>A0ABP1EIJ4_9FLAO</name>
<dbReference type="Gene3D" id="1.20.1740.10">
    <property type="entry name" value="Amino acid/polyamine transporter I"/>
    <property type="match status" value="1"/>
</dbReference>
<dbReference type="PANTHER" id="PTHR30330:SF3">
    <property type="entry name" value="TRANSCRIPTIONAL REGULATOR, LRP FAMILY"/>
    <property type="match status" value="1"/>
</dbReference>
<feature type="transmembrane region" description="Helical" evidence="8">
    <location>
        <begin position="294"/>
        <end position="321"/>
    </location>
</feature>
<evidence type="ECO:0000256" key="8">
    <source>
        <dbReference type="RuleBase" id="RU363064"/>
    </source>
</evidence>
<keyword evidence="3 8" id="KW-0813">Transport</keyword>
<keyword evidence="7 8" id="KW-0472">Membrane</keyword>
<keyword evidence="8" id="KW-0769">Symport</keyword>
<dbReference type="RefSeq" id="WP_348710984.1">
    <property type="nucleotide sequence ID" value="NZ_CAXIXY010000003.1"/>
</dbReference>
<feature type="transmembrane region" description="Helical" evidence="8">
    <location>
        <begin position="210"/>
        <end position="230"/>
    </location>
</feature>
<evidence type="ECO:0000256" key="5">
    <source>
        <dbReference type="ARBA" id="ARBA00022692"/>
    </source>
</evidence>
<dbReference type="Proteomes" id="UP001497416">
    <property type="component" value="Unassembled WGS sequence"/>
</dbReference>
<feature type="transmembrane region" description="Helical" evidence="8">
    <location>
        <begin position="341"/>
        <end position="362"/>
    </location>
</feature>
<feature type="transmembrane region" description="Helical" evidence="8">
    <location>
        <begin position="179"/>
        <end position="198"/>
    </location>
</feature>
<evidence type="ECO:0000256" key="3">
    <source>
        <dbReference type="ARBA" id="ARBA00022448"/>
    </source>
</evidence>
<keyword evidence="4 8" id="KW-1003">Cell membrane</keyword>